<reference evidence="4" key="1">
    <citation type="submission" date="2025-08" db="UniProtKB">
        <authorList>
            <consortium name="RefSeq"/>
        </authorList>
    </citation>
    <scope>IDENTIFICATION</scope>
    <source>
        <tissue evidence="4">Thorax and Abdomen</tissue>
    </source>
</reference>
<feature type="domain" description="NAD-dependent epimerase/dehydratase" evidence="1">
    <location>
        <begin position="6"/>
        <end position="217"/>
    </location>
</feature>
<dbReference type="OrthoDB" id="276721at2759"/>
<dbReference type="RefSeq" id="XP_015519658.1">
    <property type="nucleotide sequence ID" value="XM_015664172.2"/>
</dbReference>
<proteinExistence type="predicted"/>
<dbReference type="Pfam" id="PF08338">
    <property type="entry name" value="DUF1731"/>
    <property type="match status" value="1"/>
</dbReference>
<dbReference type="Proteomes" id="UP000829291">
    <property type="component" value="Chromosome 4"/>
</dbReference>
<evidence type="ECO:0000259" key="2">
    <source>
        <dbReference type="Pfam" id="PF08338"/>
    </source>
</evidence>
<dbReference type="InterPro" id="IPR013549">
    <property type="entry name" value="DUF1731"/>
</dbReference>
<keyword evidence="3" id="KW-1185">Reference proteome</keyword>
<feature type="domain" description="DUF1731" evidence="2">
    <location>
        <begin position="246"/>
        <end position="293"/>
    </location>
</feature>
<dbReference type="NCBIfam" id="TIGR01777">
    <property type="entry name" value="yfcH"/>
    <property type="match status" value="1"/>
</dbReference>
<evidence type="ECO:0000313" key="3">
    <source>
        <dbReference type="Proteomes" id="UP000829291"/>
    </source>
</evidence>
<dbReference type="InterPro" id="IPR010099">
    <property type="entry name" value="SDR39U1"/>
</dbReference>
<dbReference type="KEGG" id="nlo:107224203"/>
<dbReference type="GeneID" id="107224203"/>
<dbReference type="PANTHER" id="PTHR11092:SF0">
    <property type="entry name" value="EPIMERASE FAMILY PROTEIN SDR39U1"/>
    <property type="match status" value="1"/>
</dbReference>
<protein>
    <submittedName>
        <fullName evidence="4">Epimerase family protein SDR39U1</fullName>
    </submittedName>
</protein>
<dbReference type="InParanoid" id="A0A6J0BZS0"/>
<name>A0A6J0BZS0_NEOLC</name>
<organism evidence="4">
    <name type="scientific">Neodiprion lecontei</name>
    <name type="common">Redheaded pine sawfly</name>
    <dbReference type="NCBI Taxonomy" id="441921"/>
    <lineage>
        <taxon>Eukaryota</taxon>
        <taxon>Metazoa</taxon>
        <taxon>Ecdysozoa</taxon>
        <taxon>Arthropoda</taxon>
        <taxon>Hexapoda</taxon>
        <taxon>Insecta</taxon>
        <taxon>Pterygota</taxon>
        <taxon>Neoptera</taxon>
        <taxon>Endopterygota</taxon>
        <taxon>Hymenoptera</taxon>
        <taxon>Tenthredinoidea</taxon>
        <taxon>Diprionidae</taxon>
        <taxon>Diprioninae</taxon>
        <taxon>Neodiprion</taxon>
    </lineage>
</organism>
<sequence>MTVNHIVIGGGTGFIGTALVNAFKQRGFCPIIISRMPGPFRMSWHDLERDGLPKNTTAVVNVAGQNILDPTQRWTPGFKQNIWNSRVETTKLLARAVTACPPKVFVTISGVAYYPPDEKEYNEESICNKYDFLSELCHEWEDAAKLPKDLNVRQAIIRSGVVLGRTGGMIKQIFIPFYVGLGGPIGSGKQPMPWIHIDDIANIFVNVVENDNVSGIFNGVAPQVVTNKEFTDAFASALWRPAKIPVPEFALALAFNRERAKIMTEGQKVIPKRVLESGFKYKYPTIDLACNDIAKW</sequence>
<dbReference type="PANTHER" id="PTHR11092">
    <property type="entry name" value="SUGAR NUCLEOTIDE EPIMERASE RELATED"/>
    <property type="match status" value="1"/>
</dbReference>
<dbReference type="FunCoup" id="A0A6J0BZS0">
    <property type="interactions" value="305"/>
</dbReference>
<dbReference type="InterPro" id="IPR036291">
    <property type="entry name" value="NAD(P)-bd_dom_sf"/>
</dbReference>
<dbReference type="Gene3D" id="3.40.50.720">
    <property type="entry name" value="NAD(P)-binding Rossmann-like Domain"/>
    <property type="match status" value="1"/>
</dbReference>
<dbReference type="InterPro" id="IPR001509">
    <property type="entry name" value="Epimerase_deHydtase"/>
</dbReference>
<evidence type="ECO:0000259" key="1">
    <source>
        <dbReference type="Pfam" id="PF01370"/>
    </source>
</evidence>
<dbReference type="SUPFAM" id="SSF51735">
    <property type="entry name" value="NAD(P)-binding Rossmann-fold domains"/>
    <property type="match status" value="1"/>
</dbReference>
<accession>A0A6J0BZS0</accession>
<evidence type="ECO:0000313" key="4">
    <source>
        <dbReference type="RefSeq" id="XP_015519658.1"/>
    </source>
</evidence>
<gene>
    <name evidence="4" type="primary">LOC107224203</name>
</gene>
<dbReference type="AlphaFoldDB" id="A0A6J0BZS0"/>
<dbReference type="Pfam" id="PF01370">
    <property type="entry name" value="Epimerase"/>
    <property type="match status" value="1"/>
</dbReference>